<reference evidence="5" key="1">
    <citation type="journal article" date="2023" name="Comput. Struct. Biotechnol. J.">
        <title>Discovery of a novel marine Bacteroidetes with a rich repertoire of carbohydrate-active enzymes.</title>
        <authorList>
            <person name="Chen B."/>
            <person name="Liu G."/>
            <person name="Chen Q."/>
            <person name="Wang H."/>
            <person name="Liu L."/>
            <person name="Tang K."/>
        </authorList>
    </citation>
    <scope>NUCLEOTIDE SEQUENCE</scope>
    <source>
        <strain evidence="5">TK19036</strain>
    </source>
</reference>
<dbReference type="Pfam" id="PF06719">
    <property type="entry name" value="AraC_N"/>
    <property type="match status" value="1"/>
</dbReference>
<dbReference type="PRINTS" id="PR00032">
    <property type="entry name" value="HTHARAC"/>
</dbReference>
<dbReference type="PANTHER" id="PTHR43280">
    <property type="entry name" value="ARAC-FAMILY TRANSCRIPTIONAL REGULATOR"/>
    <property type="match status" value="1"/>
</dbReference>
<dbReference type="GO" id="GO:0003700">
    <property type="term" value="F:DNA-binding transcription factor activity"/>
    <property type="evidence" value="ECO:0007669"/>
    <property type="project" value="InterPro"/>
</dbReference>
<protein>
    <submittedName>
        <fullName evidence="5">AraC family transcriptional regulator</fullName>
    </submittedName>
</protein>
<keyword evidence="2" id="KW-0238">DNA-binding</keyword>
<dbReference type="PROSITE" id="PS01124">
    <property type="entry name" value="HTH_ARAC_FAMILY_2"/>
    <property type="match status" value="1"/>
</dbReference>
<dbReference type="AlphaFoldDB" id="A0AA49JED8"/>
<dbReference type="SMART" id="SM00342">
    <property type="entry name" value="HTH_ARAC"/>
    <property type="match status" value="1"/>
</dbReference>
<proteinExistence type="predicted"/>
<dbReference type="PANTHER" id="PTHR43280:SF2">
    <property type="entry name" value="HTH-TYPE TRANSCRIPTIONAL REGULATOR EXSA"/>
    <property type="match status" value="1"/>
</dbReference>
<dbReference type="EMBL" id="CP120682">
    <property type="protein sequence ID" value="WKN34104.1"/>
    <property type="molecule type" value="Genomic_DNA"/>
</dbReference>
<name>A0AA49JED8_9BACT</name>
<dbReference type="Gene3D" id="1.10.10.60">
    <property type="entry name" value="Homeodomain-like"/>
    <property type="match status" value="2"/>
</dbReference>
<accession>A0AA49JED8</accession>
<keyword evidence="3" id="KW-0804">Transcription</keyword>
<dbReference type="InterPro" id="IPR009594">
    <property type="entry name" value="Tscrpt_reg_HTH_AraC_N"/>
</dbReference>
<dbReference type="InterPro" id="IPR020449">
    <property type="entry name" value="Tscrpt_reg_AraC-type_HTH"/>
</dbReference>
<dbReference type="GO" id="GO:0043565">
    <property type="term" value="F:sequence-specific DNA binding"/>
    <property type="evidence" value="ECO:0007669"/>
    <property type="project" value="InterPro"/>
</dbReference>
<sequence length="306" mass="36001">MQLPNHYYRERRLETLVENQTSYTLNNAALHVFETHQHAERVLLQFDQPVLASMLRGKKIMHLRDQQSFNFLPGESLILPSNELMCIDFPEADETNPTRCLAMAIAEEKIGDVISRMNEHMPKVDDKEWKLVDYNFHFTNDVGIYQILQRLLFLFTEDHPSKDLFVDNMLQELIIRILQANARKIYTEQTLGMRNDNRLASVIHYIRENLHQPLSIETLSEKACMSESHFHRVFKNELGVSPVDFINDERIKLAVSLLQDPNRKIKEVYMECGFESRSYFNRMFKRKKKLSPSEYQAKTTPQLSGY</sequence>
<dbReference type="SUPFAM" id="SSF46689">
    <property type="entry name" value="Homeodomain-like"/>
    <property type="match status" value="2"/>
</dbReference>
<reference evidence="5" key="2">
    <citation type="journal article" date="2024" name="Antonie Van Leeuwenhoek">
        <title>Roseihalotalea indica gen. nov., sp. nov., a halophilic Bacteroidetes from mesopelagic Southwest Indian Ocean with higher carbohydrate metabolic potential.</title>
        <authorList>
            <person name="Chen B."/>
            <person name="Zhang M."/>
            <person name="Lin D."/>
            <person name="Ye J."/>
            <person name="Tang K."/>
        </authorList>
    </citation>
    <scope>NUCLEOTIDE SEQUENCE</scope>
    <source>
        <strain evidence="5">TK19036</strain>
    </source>
</reference>
<dbReference type="InterPro" id="IPR018060">
    <property type="entry name" value="HTH_AraC"/>
</dbReference>
<evidence type="ECO:0000256" key="2">
    <source>
        <dbReference type="ARBA" id="ARBA00023125"/>
    </source>
</evidence>
<dbReference type="InterPro" id="IPR009057">
    <property type="entry name" value="Homeodomain-like_sf"/>
</dbReference>
<evidence type="ECO:0000256" key="3">
    <source>
        <dbReference type="ARBA" id="ARBA00023163"/>
    </source>
</evidence>
<organism evidence="5">
    <name type="scientific">Roseihalotalea indica</name>
    <dbReference type="NCBI Taxonomy" id="2867963"/>
    <lineage>
        <taxon>Bacteria</taxon>
        <taxon>Pseudomonadati</taxon>
        <taxon>Bacteroidota</taxon>
        <taxon>Cytophagia</taxon>
        <taxon>Cytophagales</taxon>
        <taxon>Catalimonadaceae</taxon>
        <taxon>Roseihalotalea</taxon>
    </lineage>
</organism>
<evidence type="ECO:0000259" key="4">
    <source>
        <dbReference type="PROSITE" id="PS01124"/>
    </source>
</evidence>
<evidence type="ECO:0000313" key="5">
    <source>
        <dbReference type="EMBL" id="WKN34104.1"/>
    </source>
</evidence>
<dbReference type="Pfam" id="PF12833">
    <property type="entry name" value="HTH_18"/>
    <property type="match status" value="1"/>
</dbReference>
<keyword evidence="1" id="KW-0805">Transcription regulation</keyword>
<evidence type="ECO:0000256" key="1">
    <source>
        <dbReference type="ARBA" id="ARBA00023015"/>
    </source>
</evidence>
<feature type="domain" description="HTH araC/xylS-type" evidence="4">
    <location>
        <begin position="200"/>
        <end position="298"/>
    </location>
</feature>
<gene>
    <name evidence="5" type="ORF">K4G66_17130</name>
</gene>